<dbReference type="AlphaFoldDB" id="A0A9N9EM47"/>
<evidence type="ECO:0000313" key="1">
    <source>
        <dbReference type="EMBL" id="CAG8680512.1"/>
    </source>
</evidence>
<evidence type="ECO:0000313" key="2">
    <source>
        <dbReference type="Proteomes" id="UP000789396"/>
    </source>
</evidence>
<organism evidence="1 2">
    <name type="scientific">Racocetra fulgida</name>
    <dbReference type="NCBI Taxonomy" id="60492"/>
    <lineage>
        <taxon>Eukaryota</taxon>
        <taxon>Fungi</taxon>
        <taxon>Fungi incertae sedis</taxon>
        <taxon>Mucoromycota</taxon>
        <taxon>Glomeromycotina</taxon>
        <taxon>Glomeromycetes</taxon>
        <taxon>Diversisporales</taxon>
        <taxon>Gigasporaceae</taxon>
        <taxon>Racocetra</taxon>
    </lineage>
</organism>
<comment type="caution">
    <text evidence="1">The sequence shown here is derived from an EMBL/GenBank/DDBJ whole genome shotgun (WGS) entry which is preliminary data.</text>
</comment>
<feature type="non-terminal residue" evidence="1">
    <location>
        <position position="143"/>
    </location>
</feature>
<dbReference type="OrthoDB" id="2441686at2759"/>
<dbReference type="Proteomes" id="UP000789396">
    <property type="component" value="Unassembled WGS sequence"/>
</dbReference>
<proteinExistence type="predicted"/>
<dbReference type="EMBL" id="CAJVPZ010017441">
    <property type="protein sequence ID" value="CAG8680512.1"/>
    <property type="molecule type" value="Genomic_DNA"/>
</dbReference>
<sequence length="143" mass="16977">MPLQLEISATIFLREREDLSLLQILVKLFFYKEPQDLYQTFCNAYAYYKQASQYNPTPHRQKLFQEYNIHGKPITVEYVDQIRHPHAEMRSLTHSSGRGHLSLQVANSNDAKDVMQLTLQVVIEWQNTHIQKCYYLGFIFQEH</sequence>
<gene>
    <name evidence="1" type="ORF">RFULGI_LOCUS9593</name>
</gene>
<accession>A0A9N9EM47</accession>
<keyword evidence="2" id="KW-1185">Reference proteome</keyword>
<reference evidence="1" key="1">
    <citation type="submission" date="2021-06" db="EMBL/GenBank/DDBJ databases">
        <authorList>
            <person name="Kallberg Y."/>
            <person name="Tangrot J."/>
            <person name="Rosling A."/>
        </authorList>
    </citation>
    <scope>NUCLEOTIDE SEQUENCE</scope>
    <source>
        <strain evidence="1">IN212</strain>
    </source>
</reference>
<name>A0A9N9EM47_9GLOM</name>
<protein>
    <submittedName>
        <fullName evidence="1">14534_t:CDS:1</fullName>
    </submittedName>
</protein>